<keyword evidence="2" id="KW-0812">Transmembrane</keyword>
<keyword evidence="2" id="KW-1133">Transmembrane helix</keyword>
<evidence type="ECO:0000259" key="3">
    <source>
        <dbReference type="Pfam" id="PF04083"/>
    </source>
</evidence>
<dbReference type="OrthoDB" id="6130531at2759"/>
<sequence length="847" mass="95601">MPHFNEIGNKARGALVDDAHDKDENAVNFAHQAERLAQFSPAQEDDETGSTQAVQAKFITPLDPVVETANGGRLPTIPIEEATKLNAFRNEIDGTDAPSSPPAGAVRHSKDGSAHGTRLQSPSAAARGSEDQKDEPGAPLAEAMPPSRTNPLFPPLPMYGPPTIMRTVQCWCFRAISSVLSLCFLLAIVAGATVESIPFIFRNTSSRALLQNPKKRRPFYNEERKRAQERKAAQKAWAKQQRGKGTRTPSGEKGYAIPQDGAFVPTEGGPDPLVVDIGYYARRVGLDAESFDVQTEDGFMIELIHVFNPREYRKPPAERYQDDGPDVFTTESQGSVFEEKQSLGEADKKYPVLMMHGLLQSAGAYCCTDDDSLAFYLAKSGYDVWLGNNRCGFNPKHTMLKYDDPRMWAWNIRQMGVMDLPALISRVLAETGFPKLALIAHSQGTTQTFVALAKEQRPDIGQKISVFCALAPAAYAGPLIGKIYFKIMQLISPAIFRLIFGIHAFIPLMMLAHKILPGPFYSWMGYHVFSFLFSWSDTRWDQGLRNRMFQWAPTYVSAESMRWWLGRECFAQQKCILATREEGRLEDKEDEEDDEVIRKYYAERQQREKGVTERRRLQRNLTSFHCQTLTHQHHDNMRGKYSWYDDRFPPLALWVCGADDLVDGKRLLRRFDRGREPHVRVVHKKIIESYEHLDVIWAMDAIEKVGKEVREVIWRTVEPESQRVCRTPVGCEKPLMETPDVAGDVPMMHSGGRLRMASISEATPPHVLMNGNGKVRRKGDENQPPTSPETVMARSKEVEGEHDLLEEESEEYGLGPPEERESRPEQPRRKPSEPVFSDLQEKGNPLG</sequence>
<feature type="region of interest" description="Disordered" evidence="1">
    <location>
        <begin position="212"/>
        <end position="262"/>
    </location>
</feature>
<feature type="region of interest" description="Disordered" evidence="1">
    <location>
        <begin position="91"/>
        <end position="154"/>
    </location>
</feature>
<evidence type="ECO:0000313" key="4">
    <source>
        <dbReference type="EMBL" id="TKA31738.1"/>
    </source>
</evidence>
<dbReference type="AlphaFoldDB" id="A0A4U0U960"/>
<protein>
    <recommendedName>
        <fullName evidence="3">Partial AB-hydrolase lipase domain-containing protein</fullName>
    </recommendedName>
</protein>
<feature type="region of interest" description="Disordered" evidence="1">
    <location>
        <begin position="759"/>
        <end position="847"/>
    </location>
</feature>
<feature type="compositionally biased region" description="Basic and acidic residues" evidence="1">
    <location>
        <begin position="817"/>
        <end position="832"/>
    </location>
</feature>
<dbReference type="InterPro" id="IPR006693">
    <property type="entry name" value="AB_hydrolase_lipase"/>
</dbReference>
<organism evidence="4 5">
    <name type="scientific">Salinomyces thailandicus</name>
    <dbReference type="NCBI Taxonomy" id="706561"/>
    <lineage>
        <taxon>Eukaryota</taxon>
        <taxon>Fungi</taxon>
        <taxon>Dikarya</taxon>
        <taxon>Ascomycota</taxon>
        <taxon>Pezizomycotina</taxon>
        <taxon>Dothideomycetes</taxon>
        <taxon>Dothideomycetidae</taxon>
        <taxon>Mycosphaerellales</taxon>
        <taxon>Teratosphaeriaceae</taxon>
        <taxon>Salinomyces</taxon>
    </lineage>
</organism>
<dbReference type="InterPro" id="IPR029058">
    <property type="entry name" value="AB_hydrolase_fold"/>
</dbReference>
<proteinExistence type="predicted"/>
<reference evidence="4 5" key="1">
    <citation type="submission" date="2017-03" db="EMBL/GenBank/DDBJ databases">
        <title>Genomes of endolithic fungi from Antarctica.</title>
        <authorList>
            <person name="Coleine C."/>
            <person name="Masonjones S."/>
            <person name="Stajich J.E."/>
        </authorList>
    </citation>
    <scope>NUCLEOTIDE SEQUENCE [LARGE SCALE GENOMIC DNA]</scope>
    <source>
        <strain evidence="4 5">CCFEE 6315</strain>
    </source>
</reference>
<feature type="transmembrane region" description="Helical" evidence="2">
    <location>
        <begin position="179"/>
        <end position="201"/>
    </location>
</feature>
<feature type="region of interest" description="Disordered" evidence="1">
    <location>
        <begin position="1"/>
        <end position="56"/>
    </location>
</feature>
<evidence type="ECO:0000256" key="1">
    <source>
        <dbReference type="SAM" id="MobiDB-lite"/>
    </source>
</evidence>
<name>A0A4U0U960_9PEZI</name>
<dbReference type="PANTHER" id="PTHR11005">
    <property type="entry name" value="LYSOSOMAL ACID LIPASE-RELATED"/>
    <property type="match status" value="1"/>
</dbReference>
<feature type="compositionally biased region" description="Basic and acidic residues" evidence="1">
    <location>
        <begin position="219"/>
        <end position="232"/>
    </location>
</feature>
<keyword evidence="5" id="KW-1185">Reference proteome</keyword>
<dbReference type="SUPFAM" id="SSF53474">
    <property type="entry name" value="alpha/beta-Hydrolases"/>
    <property type="match status" value="1"/>
</dbReference>
<accession>A0A4U0U960</accession>
<feature type="compositionally biased region" description="Basic and acidic residues" evidence="1">
    <location>
        <begin position="794"/>
        <end position="803"/>
    </location>
</feature>
<evidence type="ECO:0000256" key="2">
    <source>
        <dbReference type="SAM" id="Phobius"/>
    </source>
</evidence>
<dbReference type="Pfam" id="PF04083">
    <property type="entry name" value="Abhydro_lipase"/>
    <property type="match status" value="1"/>
</dbReference>
<dbReference type="EMBL" id="NAJL01000007">
    <property type="protein sequence ID" value="TKA31738.1"/>
    <property type="molecule type" value="Genomic_DNA"/>
</dbReference>
<dbReference type="Gene3D" id="3.40.50.1820">
    <property type="entry name" value="alpha/beta hydrolase"/>
    <property type="match status" value="1"/>
</dbReference>
<gene>
    <name evidence="4" type="ORF">B0A50_01816</name>
</gene>
<evidence type="ECO:0000313" key="5">
    <source>
        <dbReference type="Proteomes" id="UP000308549"/>
    </source>
</evidence>
<feature type="compositionally biased region" description="Basic and acidic residues" evidence="1">
    <location>
        <begin position="15"/>
        <end position="25"/>
    </location>
</feature>
<comment type="caution">
    <text evidence="4">The sequence shown here is derived from an EMBL/GenBank/DDBJ whole genome shotgun (WGS) entry which is preliminary data.</text>
</comment>
<keyword evidence="2" id="KW-0472">Membrane</keyword>
<feature type="domain" description="Partial AB-hydrolase lipase" evidence="3">
    <location>
        <begin position="278"/>
        <end position="368"/>
    </location>
</feature>
<dbReference type="Proteomes" id="UP000308549">
    <property type="component" value="Unassembled WGS sequence"/>
</dbReference>
<dbReference type="GO" id="GO:0006629">
    <property type="term" value="P:lipid metabolic process"/>
    <property type="evidence" value="ECO:0007669"/>
    <property type="project" value="InterPro"/>
</dbReference>